<sequence length="310" mass="34267">MPSTDPFTGHPSHLEGPRLPGAEGWSAVLDGHGQRLRALDQLGEKAAECSFAPHQDRGLVLAQEDEVGLLELAEPRWHELGEAIRAFRATLPLVRLEDFGFDSESEDPFEANTARLRRIGGGVEALAFADTRDSVYKFFLFREGGDVGATFAFARGEGEVLQATAVPGSYRRLFEKLRLTHLIGMPTEIAGITPEGVVVAKQTFGRMLPEQTDVSGLDPARFIPIPSRFLRADRDHPRLAFFDTEPWLVADTHDRNIVVATDGSWRVIDLVAAPLPPEWLGVIPLFADWIERARHNPHAEILAAVNDDEL</sequence>
<keyword evidence="3" id="KW-1185">Reference proteome</keyword>
<comment type="caution">
    <text evidence="2">The sequence shown here is derived from an EMBL/GenBank/DDBJ whole genome shotgun (WGS) entry which is preliminary data.</text>
</comment>
<protein>
    <submittedName>
        <fullName evidence="2">Uncharacterized protein</fullName>
    </submittedName>
</protein>
<dbReference type="AlphaFoldDB" id="A0A4Q1C6R7"/>
<organism evidence="2 3">
    <name type="scientific">Oleiharenicola lentus</name>
    <dbReference type="NCBI Taxonomy" id="2508720"/>
    <lineage>
        <taxon>Bacteria</taxon>
        <taxon>Pseudomonadati</taxon>
        <taxon>Verrucomicrobiota</taxon>
        <taxon>Opitutia</taxon>
        <taxon>Opitutales</taxon>
        <taxon>Opitutaceae</taxon>
        <taxon>Oleiharenicola</taxon>
    </lineage>
</organism>
<gene>
    <name evidence="2" type="ORF">ESB00_00850</name>
</gene>
<name>A0A4Q1C6R7_9BACT</name>
<dbReference type="Proteomes" id="UP000290218">
    <property type="component" value="Unassembled WGS sequence"/>
</dbReference>
<accession>A0A4Q1C6R7</accession>
<reference evidence="2 3" key="1">
    <citation type="submission" date="2019-01" db="EMBL/GenBank/DDBJ databases">
        <title>Lacunisphaera sp. strain TWA-58.</title>
        <authorList>
            <person name="Chen W.-M."/>
        </authorList>
    </citation>
    <scope>NUCLEOTIDE SEQUENCE [LARGE SCALE GENOMIC DNA]</scope>
    <source>
        <strain evidence="2 3">TWA-58</strain>
    </source>
</reference>
<dbReference type="OrthoDB" id="183630at2"/>
<evidence type="ECO:0000313" key="3">
    <source>
        <dbReference type="Proteomes" id="UP000290218"/>
    </source>
</evidence>
<dbReference type="RefSeq" id="WP_129045844.1">
    <property type="nucleotide sequence ID" value="NZ_SDHX01000001.1"/>
</dbReference>
<evidence type="ECO:0000256" key="1">
    <source>
        <dbReference type="SAM" id="MobiDB-lite"/>
    </source>
</evidence>
<proteinExistence type="predicted"/>
<evidence type="ECO:0000313" key="2">
    <source>
        <dbReference type="EMBL" id="RXK54480.1"/>
    </source>
</evidence>
<dbReference type="EMBL" id="SDHX01000001">
    <property type="protein sequence ID" value="RXK54480.1"/>
    <property type="molecule type" value="Genomic_DNA"/>
</dbReference>
<feature type="region of interest" description="Disordered" evidence="1">
    <location>
        <begin position="1"/>
        <end position="22"/>
    </location>
</feature>